<dbReference type="Gene3D" id="4.10.830.40">
    <property type="match status" value="1"/>
</dbReference>
<keyword evidence="1" id="KW-0863">Zinc-finger</keyword>
<dbReference type="Gene3D" id="2.120.10.30">
    <property type="entry name" value="TolB, C-terminal domain"/>
    <property type="match status" value="2"/>
</dbReference>
<keyword evidence="5" id="KW-1185">Reference proteome</keyword>
<evidence type="ECO:0000259" key="3">
    <source>
        <dbReference type="PROSITE" id="PS50119"/>
    </source>
</evidence>
<evidence type="ECO:0000256" key="2">
    <source>
        <dbReference type="SAM" id="Coils"/>
    </source>
</evidence>
<keyword evidence="1" id="KW-0862">Zinc</keyword>
<dbReference type="SUPFAM" id="SSF101898">
    <property type="entry name" value="NHL repeat"/>
    <property type="match status" value="2"/>
</dbReference>
<accession>A0A6J8AH74</accession>
<dbReference type="AlphaFoldDB" id="A0A6J8AH74"/>
<keyword evidence="2" id="KW-0175">Coiled coil</keyword>
<dbReference type="GO" id="GO:0008270">
    <property type="term" value="F:zinc ion binding"/>
    <property type="evidence" value="ECO:0007669"/>
    <property type="project" value="UniProtKB-KW"/>
</dbReference>
<dbReference type="PANTHER" id="PTHR25462">
    <property type="entry name" value="BONUS, ISOFORM C-RELATED"/>
    <property type="match status" value="1"/>
</dbReference>
<evidence type="ECO:0000256" key="1">
    <source>
        <dbReference type="PROSITE-ProRule" id="PRU00024"/>
    </source>
</evidence>
<dbReference type="Proteomes" id="UP000507470">
    <property type="component" value="Unassembled WGS sequence"/>
</dbReference>
<proteinExistence type="predicted"/>
<dbReference type="CDD" id="cd19776">
    <property type="entry name" value="Bbox2_TRIM25_C-IV"/>
    <property type="match status" value="1"/>
</dbReference>
<dbReference type="OrthoDB" id="6065233at2759"/>
<feature type="coiled-coil region" evidence="2">
    <location>
        <begin position="942"/>
        <end position="991"/>
    </location>
</feature>
<dbReference type="InterPro" id="IPR011042">
    <property type="entry name" value="6-blade_b-propeller_TolB-like"/>
</dbReference>
<evidence type="ECO:0000313" key="4">
    <source>
        <dbReference type="EMBL" id="CAC5367569.1"/>
    </source>
</evidence>
<reference evidence="4 5" key="1">
    <citation type="submission" date="2020-06" db="EMBL/GenBank/DDBJ databases">
        <authorList>
            <person name="Li R."/>
            <person name="Bekaert M."/>
        </authorList>
    </citation>
    <scope>NUCLEOTIDE SEQUENCE [LARGE SCALE GENOMIC DNA]</scope>
    <source>
        <strain evidence="5">wild</strain>
    </source>
</reference>
<dbReference type="InterPro" id="IPR047153">
    <property type="entry name" value="TRIM45/56/19-like"/>
</dbReference>
<dbReference type="InterPro" id="IPR000315">
    <property type="entry name" value="Znf_B-box"/>
</dbReference>
<dbReference type="Gene3D" id="3.30.160.60">
    <property type="entry name" value="Classic Zinc Finger"/>
    <property type="match status" value="2"/>
</dbReference>
<dbReference type="Pfam" id="PF00643">
    <property type="entry name" value="zf-B_box"/>
    <property type="match status" value="1"/>
</dbReference>
<name>A0A6J8AH74_MYTCO</name>
<protein>
    <recommendedName>
        <fullName evidence="3">B box-type domain-containing protein</fullName>
    </recommendedName>
</protein>
<dbReference type="EMBL" id="CACVKT020001364">
    <property type="protein sequence ID" value="CAC5367569.1"/>
    <property type="molecule type" value="Genomic_DNA"/>
</dbReference>
<dbReference type="PROSITE" id="PS50119">
    <property type="entry name" value="ZF_BBOX"/>
    <property type="match status" value="2"/>
</dbReference>
<organism evidence="4 5">
    <name type="scientific">Mytilus coruscus</name>
    <name type="common">Sea mussel</name>
    <dbReference type="NCBI Taxonomy" id="42192"/>
    <lineage>
        <taxon>Eukaryota</taxon>
        <taxon>Metazoa</taxon>
        <taxon>Spiralia</taxon>
        <taxon>Lophotrochozoa</taxon>
        <taxon>Mollusca</taxon>
        <taxon>Bivalvia</taxon>
        <taxon>Autobranchia</taxon>
        <taxon>Pteriomorphia</taxon>
        <taxon>Mytilida</taxon>
        <taxon>Mytiloidea</taxon>
        <taxon>Mytilidae</taxon>
        <taxon>Mytilinae</taxon>
        <taxon>Mytilus</taxon>
    </lineage>
</organism>
<dbReference type="PANTHER" id="PTHR25462:SF296">
    <property type="entry name" value="MEIOTIC P26, ISOFORM F"/>
    <property type="match status" value="1"/>
</dbReference>
<feature type="domain" description="B box-type" evidence="3">
    <location>
        <begin position="333"/>
        <end position="383"/>
    </location>
</feature>
<keyword evidence="1" id="KW-0479">Metal-binding</keyword>
<feature type="domain" description="B box-type" evidence="3">
    <location>
        <begin position="398"/>
        <end position="434"/>
    </location>
</feature>
<evidence type="ECO:0000313" key="5">
    <source>
        <dbReference type="Proteomes" id="UP000507470"/>
    </source>
</evidence>
<sequence>MSEIEAIKTSTDSIYDYTFNLVLNSGVQKLSNGVVKEFGDIQVTEHASNLDIKELKKEQAQNVQPASNVPDIELQLITYADIEKEGEMCIIGCAILPNGHLLFANNTHTQNLLEYSEENNYIGSIQVSAAPYDITVLDSDRIAITYGDEKFFEIFNYRKSQLKKNIKTGSDCWGLSQSNGKIYMVIGDKVEVFDSTGKKLRTLAAEGEAYIFASKNYLFCSHSYNNNLCCYDMNGQEVWKFHDDSLKHPDGEANDRSGNVFVVGHVSYNLILIQHDGKAYKNFLNLEKDSSPRAVCYDMDKNTLLYCDEDGDYCASYKVLYKFVYLQTGVIMASVIPCSPCLYDDTHQNARKWCTSCEEGLCEECEKTHKKTKATRDHKLISIDDYRKIEDVPIPLTCRDHDKKLEWFCKSHDKAICMVCLPTEHRSCSDVIPIDVAARNATQSTAISDLQEAIEVTLQNITFCINNRLATKNGIENQEKDIREIIRNTRTKINVHLDELEEKLMQILISATKTCKSKCNKFLQQFKIQEEKLSKMKDQVLHMKEFASDLQVFLGTRQIDKLVFSETESIKTATDSLHDYKFNLVLNSDVQKLSNGVAKEFGDIQVAEHATNLDIKEQKIEQAQIQQNIQPSRNVADVKLQLLTKIDIKKEEDMFITGCAMLPNGHLLFANYTKNQNILEYSEEGNYIDSIQVSANPYDITVLDSDRIAITYGTKRFFEIFNYRNKGVEKKIEFGGYCQGLSQSDGKIYIKLDKVEVFNISGTKLRTLAVDGKLYISASKNNIFCSNYSNGNVCCYDMNGQEVWKFHDDILEHPLGVAHDRSGNVFVVGSHGSTSRNVILIQHDGKVFKNLLDLEEFSSPRAIENVPISLNCSNHDEKLDWFCKSHDKAFSVVCLPIEHRSCSDVIPIDVAAINARQSTAISDLQEAIEVTLRNITHYITNRNTATKDIEKHENDIRRIIRDTKTKINGHLEELEEKLRENSQKTKDTRNHQLISIDDYRKIENVPISLNCSNHDEKLDWFCKSHDKAFSVVCLPIEHRSCSDVIPIDVAAINARQSTAISDLQEAIEVTLRNITHYITNRNTATKDIEKHENDIRRIIRDTKTKINGHLEELEENVCKH</sequence>
<dbReference type="SUPFAM" id="SSF57845">
    <property type="entry name" value="B-box zinc-binding domain"/>
    <property type="match status" value="1"/>
</dbReference>
<gene>
    <name evidence="4" type="ORF">MCOR_7420</name>
</gene>